<evidence type="ECO:0000313" key="2">
    <source>
        <dbReference type="Proteomes" id="UP001370758"/>
    </source>
</evidence>
<organism evidence="1 2">
    <name type="scientific">Arthrobotrys musiformis</name>
    <dbReference type="NCBI Taxonomy" id="47236"/>
    <lineage>
        <taxon>Eukaryota</taxon>
        <taxon>Fungi</taxon>
        <taxon>Dikarya</taxon>
        <taxon>Ascomycota</taxon>
        <taxon>Pezizomycotina</taxon>
        <taxon>Orbiliomycetes</taxon>
        <taxon>Orbiliales</taxon>
        <taxon>Orbiliaceae</taxon>
        <taxon>Arthrobotrys</taxon>
    </lineage>
</organism>
<protein>
    <submittedName>
        <fullName evidence="1">Uncharacterized protein</fullName>
    </submittedName>
</protein>
<name>A0AAV9W5M7_9PEZI</name>
<proteinExistence type="predicted"/>
<dbReference type="EMBL" id="JAVHJL010000006">
    <property type="protein sequence ID" value="KAK6501587.1"/>
    <property type="molecule type" value="Genomic_DNA"/>
</dbReference>
<evidence type="ECO:0000313" key="1">
    <source>
        <dbReference type="EMBL" id="KAK6501587.1"/>
    </source>
</evidence>
<comment type="caution">
    <text evidence="1">The sequence shown here is derived from an EMBL/GenBank/DDBJ whole genome shotgun (WGS) entry which is preliminary data.</text>
</comment>
<accession>A0AAV9W5M7</accession>
<reference evidence="1 2" key="1">
    <citation type="submission" date="2023-08" db="EMBL/GenBank/DDBJ databases">
        <authorList>
            <person name="Palmer J.M."/>
        </authorList>
    </citation>
    <scope>NUCLEOTIDE SEQUENCE [LARGE SCALE GENOMIC DNA]</scope>
    <source>
        <strain evidence="1 2">TWF481</strain>
    </source>
</reference>
<sequence>MVCLTISEIKKILQDGATPEATPLSTWSIGIKLSLSAQNGPKKVPNGERSHWNKTPTPEPSRWSVVICRLDDQYPICLVGICVPVQIHIQTDELWPHAGSSGDLKVNELVVHVTTGTACNKVNCLDGLAEVFLIEVFEHKTGR</sequence>
<dbReference type="AlphaFoldDB" id="A0AAV9W5M7"/>
<keyword evidence="2" id="KW-1185">Reference proteome</keyword>
<dbReference type="Proteomes" id="UP001370758">
    <property type="component" value="Unassembled WGS sequence"/>
</dbReference>
<gene>
    <name evidence="1" type="ORF">TWF481_009420</name>
</gene>